<protein>
    <submittedName>
        <fullName evidence="1">Uncharacterized protein</fullName>
    </submittedName>
</protein>
<evidence type="ECO:0000313" key="2">
    <source>
        <dbReference type="Proteomes" id="UP000807769"/>
    </source>
</evidence>
<comment type="caution">
    <text evidence="1">The sequence shown here is derived from an EMBL/GenBank/DDBJ whole genome shotgun (WGS) entry which is preliminary data.</text>
</comment>
<dbReference type="GeneID" id="64626586"/>
<accession>A0A9P7EIB8</accession>
<dbReference type="OrthoDB" id="2692248at2759"/>
<dbReference type="EMBL" id="JABBWG010000006">
    <property type="protein sequence ID" value="KAG1822076.1"/>
    <property type="molecule type" value="Genomic_DNA"/>
</dbReference>
<sequence length="164" mass="18294">MAPQRSTGGCKYTYSLASSIKVACLKSHEQSCLSWKEKKKEDREFSWAAVKSILKEGKSKHHHDKRCAHEAAQDTTLVVQEAGSATDSLAAADSHYHYDDAGLEGLNDVQSVRGDSWLYFKFAKLVHQAALSKDQTNELLKFIWRVADGHIKFTLKTHNDVSAA</sequence>
<dbReference type="AlphaFoldDB" id="A0A9P7EIB8"/>
<dbReference type="Proteomes" id="UP000807769">
    <property type="component" value="Unassembled WGS sequence"/>
</dbReference>
<proteinExistence type="predicted"/>
<dbReference type="RefSeq" id="XP_041196816.1">
    <property type="nucleotide sequence ID" value="XM_041332569.1"/>
</dbReference>
<organism evidence="1 2">
    <name type="scientific">Suillus subaureus</name>
    <dbReference type="NCBI Taxonomy" id="48587"/>
    <lineage>
        <taxon>Eukaryota</taxon>
        <taxon>Fungi</taxon>
        <taxon>Dikarya</taxon>
        <taxon>Basidiomycota</taxon>
        <taxon>Agaricomycotina</taxon>
        <taxon>Agaricomycetes</taxon>
        <taxon>Agaricomycetidae</taxon>
        <taxon>Boletales</taxon>
        <taxon>Suillineae</taxon>
        <taxon>Suillaceae</taxon>
        <taxon>Suillus</taxon>
    </lineage>
</organism>
<gene>
    <name evidence="1" type="ORF">BJ212DRAFT_1297315</name>
</gene>
<keyword evidence="2" id="KW-1185">Reference proteome</keyword>
<name>A0A9P7EIB8_9AGAM</name>
<reference evidence="1" key="1">
    <citation type="journal article" date="2020" name="New Phytol.">
        <title>Comparative genomics reveals dynamic genome evolution in host specialist ectomycorrhizal fungi.</title>
        <authorList>
            <person name="Lofgren L.A."/>
            <person name="Nguyen N.H."/>
            <person name="Vilgalys R."/>
            <person name="Ruytinx J."/>
            <person name="Liao H.L."/>
            <person name="Branco S."/>
            <person name="Kuo A."/>
            <person name="LaButti K."/>
            <person name="Lipzen A."/>
            <person name="Andreopoulos W."/>
            <person name="Pangilinan J."/>
            <person name="Riley R."/>
            <person name="Hundley H."/>
            <person name="Na H."/>
            <person name="Barry K."/>
            <person name="Grigoriev I.V."/>
            <person name="Stajich J.E."/>
            <person name="Kennedy P.G."/>
        </authorList>
    </citation>
    <scope>NUCLEOTIDE SEQUENCE</scope>
    <source>
        <strain evidence="1">MN1</strain>
    </source>
</reference>
<evidence type="ECO:0000313" key="1">
    <source>
        <dbReference type="EMBL" id="KAG1822076.1"/>
    </source>
</evidence>